<dbReference type="NCBIfam" id="TIGR02913">
    <property type="entry name" value="HAF_rpt"/>
    <property type="match status" value="2"/>
</dbReference>
<dbReference type="AlphaFoldDB" id="A0A4Q7KK65"/>
<comment type="caution">
    <text evidence="2">The sequence shown here is derived from an EMBL/GenBank/DDBJ whole genome shotgun (WGS) entry which is preliminary data.</text>
</comment>
<dbReference type="RefSeq" id="WP_130345604.1">
    <property type="nucleotide sequence ID" value="NZ_SGWQ01000006.1"/>
</dbReference>
<keyword evidence="1" id="KW-0732">Signal</keyword>
<dbReference type="OrthoDB" id="3985792at2"/>
<evidence type="ECO:0000256" key="1">
    <source>
        <dbReference type="SAM" id="SignalP"/>
    </source>
</evidence>
<reference evidence="2 3" key="1">
    <citation type="submission" date="2019-02" db="EMBL/GenBank/DDBJ databases">
        <title>Genomic Encyclopedia of Type Strains, Phase IV (KMG-IV): sequencing the most valuable type-strain genomes for metagenomic binning, comparative biology and taxonomic classification.</title>
        <authorList>
            <person name="Goeker M."/>
        </authorList>
    </citation>
    <scope>NUCLEOTIDE SEQUENCE [LARGE SCALE GENOMIC DNA]</scope>
    <source>
        <strain evidence="2 3">DSM 101727</strain>
    </source>
</reference>
<accession>A0A4Q7KK65</accession>
<sequence length="382" mass="39647">MRRVTAVVAVLAATAITGGGTAQAAPRVTMTVLDLPQGYASGTAKLAPGTGVIVGSAWPGPDNHPRVVAWRDGKPVDIGRGDALDVNRLGAIVGTNGADVGQIALMWRDGQVTELLPGNPGASRAVSVNDRGEVLVQFERDRAHRTGVWRDGRLVELPVPGAGEGFAPPSLGVINQRGQVAGAMWAPDRTFAYRCDRGNCAKLPDPPGLGSIPAPTVAISAINERGQVAGRVYRDNVSPWRAVAWSGDRAVDLGTLGGDWSFAAYGSQAINSRGDVVGTSATANGTYHAFLWRDGKMIDLGTLGGPLSAALAVNDRGDVIGQSYTATSGEVHAFLWRDGRMIDLGAAPDGRSNAVQLTDTGQIVGDTTTASGESRPVVWTVS</sequence>
<feature type="signal peptide" evidence="1">
    <location>
        <begin position="1"/>
        <end position="24"/>
    </location>
</feature>
<dbReference type="Proteomes" id="UP000294257">
    <property type="component" value="Unassembled WGS sequence"/>
</dbReference>
<keyword evidence="3" id="KW-1185">Reference proteome</keyword>
<feature type="chain" id="PRO_5020782701" evidence="1">
    <location>
        <begin position="25"/>
        <end position="382"/>
    </location>
</feature>
<organism evidence="2 3">
    <name type="scientific">Herbihabitans rhizosphaerae</name>
    <dbReference type="NCBI Taxonomy" id="1872711"/>
    <lineage>
        <taxon>Bacteria</taxon>
        <taxon>Bacillati</taxon>
        <taxon>Actinomycetota</taxon>
        <taxon>Actinomycetes</taxon>
        <taxon>Pseudonocardiales</taxon>
        <taxon>Pseudonocardiaceae</taxon>
        <taxon>Herbihabitans</taxon>
    </lineage>
</organism>
<protein>
    <submittedName>
        <fullName evidence="2">Putative HAF family extracellular repeat protein</fullName>
    </submittedName>
</protein>
<name>A0A4Q7KK65_9PSEU</name>
<gene>
    <name evidence="2" type="ORF">EV193_106233</name>
</gene>
<evidence type="ECO:0000313" key="3">
    <source>
        <dbReference type="Proteomes" id="UP000294257"/>
    </source>
</evidence>
<proteinExistence type="predicted"/>
<evidence type="ECO:0000313" key="2">
    <source>
        <dbReference type="EMBL" id="RZS36998.1"/>
    </source>
</evidence>
<dbReference type="InterPro" id="IPR014262">
    <property type="entry name" value="HAF_rpt"/>
</dbReference>
<dbReference type="EMBL" id="SGWQ01000006">
    <property type="protein sequence ID" value="RZS36998.1"/>
    <property type="molecule type" value="Genomic_DNA"/>
</dbReference>